<dbReference type="Pfam" id="PF10615">
    <property type="entry name" value="DUF2470"/>
    <property type="match status" value="1"/>
</dbReference>
<dbReference type="AlphaFoldDB" id="A0A2P6RDV5"/>
<dbReference type="Gene3D" id="3.20.180.10">
    <property type="entry name" value="PNP-oxidase-like"/>
    <property type="match status" value="1"/>
</dbReference>
<dbReference type="Pfam" id="PF26168">
    <property type="entry name" value="Glyco_transf_N"/>
    <property type="match status" value="1"/>
</dbReference>
<keyword evidence="3 6" id="KW-0808">Transferase</keyword>
<evidence type="ECO:0000313" key="6">
    <source>
        <dbReference type="EMBL" id="PRQ44612.1"/>
    </source>
</evidence>
<dbReference type="EC" id="2.4.1.91" evidence="6"/>
<dbReference type="InterPro" id="IPR058980">
    <property type="entry name" value="Glyco_transf_N"/>
</dbReference>
<dbReference type="OMA" id="ICDLERW"/>
<accession>A0A2P6RDV5</accession>
<dbReference type="GO" id="GO:0047893">
    <property type="term" value="F:flavonol 3-O-glucosyltransferase activity"/>
    <property type="evidence" value="ECO:0007669"/>
    <property type="project" value="UniProtKB-EC"/>
</dbReference>
<protein>
    <submittedName>
        <fullName evidence="6">Putative flavonol 3-O-glucosyltransferase</fullName>
        <ecNumber evidence="6">2.4.1.91</ecNumber>
    </submittedName>
</protein>
<evidence type="ECO:0000256" key="3">
    <source>
        <dbReference type="ARBA" id="ARBA00022679"/>
    </source>
</evidence>
<dbReference type="SUPFAM" id="SSF50475">
    <property type="entry name" value="FMN-binding split barrel"/>
    <property type="match status" value="1"/>
</dbReference>
<evidence type="ECO:0000256" key="2">
    <source>
        <dbReference type="ARBA" id="ARBA00022676"/>
    </source>
</evidence>
<evidence type="ECO:0000256" key="1">
    <source>
        <dbReference type="ARBA" id="ARBA00009995"/>
    </source>
</evidence>
<sequence>MAASSSPLHVVIFPFMAQGHTLPLLDISKALSFRGLKVTIITTPLNAPFIHSKVSDRISSISVSVIPFRIVPDLPQGCENTANLPSVWLDILASFITATKNMKQHFEALLKEMVETGSRPICVISDFFLSWTLDTCRSFNIPRVVCHGMGVLPMFSDPCKTSSEFDVIELPSLTLPFTLNGSDLPVCDPDDLFIRVILEVEEADKNSWGVIVKSFQELEGEYVTALEGLYHKEAKAWCVGPVLLYDYIQEQSGASDGKSQFCGPYIEWLDKQEGSSVVIYVSFGTQVRLSKEQMDEIAYGLEMVDQRSILAHPKVGGFVSHCGWNSVLESLLMGVPLNAKFVAMGLKAGLMVSEERVKTIDRHVIGDGVKELMEGEKGRSARERARELGTMAWNAVSEAKLIWIDRLGLDMRLWSPQNGIFEVRIPFPRDVTDEKGAKSMFNCMAQLAWEVEKNFHAPDFEKVKQVKQITNV</sequence>
<evidence type="ECO:0000313" key="7">
    <source>
        <dbReference type="Proteomes" id="UP000238479"/>
    </source>
</evidence>
<gene>
    <name evidence="6" type="ORF">RchiOBHm_Chr3g0481151</name>
</gene>
<comment type="caution">
    <text evidence="6">The sequence shown here is derived from an EMBL/GenBank/DDBJ whole genome shotgun (WGS) entry which is preliminary data.</text>
</comment>
<dbReference type="CDD" id="cd03784">
    <property type="entry name" value="GT1_Gtf-like"/>
    <property type="match status" value="1"/>
</dbReference>
<proteinExistence type="inferred from homology"/>
<name>A0A2P6RDV5_ROSCH</name>
<dbReference type="STRING" id="74649.A0A2P6RDV5"/>
<evidence type="ECO:0000259" key="4">
    <source>
        <dbReference type="Pfam" id="PF10615"/>
    </source>
</evidence>
<feature type="domain" description="DUF2470" evidence="4">
    <location>
        <begin position="393"/>
        <end position="440"/>
    </location>
</feature>
<evidence type="ECO:0000259" key="5">
    <source>
        <dbReference type="Pfam" id="PF26168"/>
    </source>
</evidence>
<organism evidence="6 7">
    <name type="scientific">Rosa chinensis</name>
    <name type="common">China rose</name>
    <dbReference type="NCBI Taxonomy" id="74649"/>
    <lineage>
        <taxon>Eukaryota</taxon>
        <taxon>Viridiplantae</taxon>
        <taxon>Streptophyta</taxon>
        <taxon>Embryophyta</taxon>
        <taxon>Tracheophyta</taxon>
        <taxon>Spermatophyta</taxon>
        <taxon>Magnoliopsida</taxon>
        <taxon>eudicotyledons</taxon>
        <taxon>Gunneridae</taxon>
        <taxon>Pentapetalae</taxon>
        <taxon>rosids</taxon>
        <taxon>fabids</taxon>
        <taxon>Rosales</taxon>
        <taxon>Rosaceae</taxon>
        <taxon>Rosoideae</taxon>
        <taxon>Rosoideae incertae sedis</taxon>
        <taxon>Rosa</taxon>
    </lineage>
</organism>
<dbReference type="InterPro" id="IPR002213">
    <property type="entry name" value="UDP_glucos_trans"/>
</dbReference>
<dbReference type="Gramene" id="PRQ44612">
    <property type="protein sequence ID" value="PRQ44612"/>
    <property type="gene ID" value="RchiOBHm_Chr3g0481151"/>
</dbReference>
<dbReference type="Gene3D" id="3.40.50.2000">
    <property type="entry name" value="Glycogen Phosphorylase B"/>
    <property type="match status" value="2"/>
</dbReference>
<dbReference type="EMBL" id="PDCK01000041">
    <property type="protein sequence ID" value="PRQ44612.1"/>
    <property type="molecule type" value="Genomic_DNA"/>
</dbReference>
<keyword evidence="7" id="KW-1185">Reference proteome</keyword>
<dbReference type="Pfam" id="PF00201">
    <property type="entry name" value="UDPGT"/>
    <property type="match status" value="1"/>
</dbReference>
<comment type="similarity">
    <text evidence="1">Belongs to the UDP-glycosyltransferase family.</text>
</comment>
<dbReference type="SUPFAM" id="SSF53756">
    <property type="entry name" value="UDP-Glycosyltransferase/glycogen phosphorylase"/>
    <property type="match status" value="1"/>
</dbReference>
<dbReference type="PANTHER" id="PTHR48047">
    <property type="entry name" value="GLYCOSYLTRANSFERASE"/>
    <property type="match status" value="1"/>
</dbReference>
<dbReference type="PANTHER" id="PTHR48047:SF218">
    <property type="entry name" value="GLYCOSYLTRANSFERASE"/>
    <property type="match status" value="1"/>
</dbReference>
<dbReference type="Proteomes" id="UP000238479">
    <property type="component" value="Chromosome 3"/>
</dbReference>
<feature type="domain" description="Glycosyltransferase N-terminal" evidence="5">
    <location>
        <begin position="9"/>
        <end position="242"/>
    </location>
</feature>
<dbReference type="InterPro" id="IPR019595">
    <property type="entry name" value="DUF2470"/>
</dbReference>
<keyword evidence="2 6" id="KW-0328">Glycosyltransferase</keyword>
<reference evidence="6 7" key="1">
    <citation type="journal article" date="2018" name="Nat. Genet.">
        <title>The Rosa genome provides new insights in the design of modern roses.</title>
        <authorList>
            <person name="Bendahmane M."/>
        </authorList>
    </citation>
    <scope>NUCLEOTIDE SEQUENCE [LARGE SCALE GENOMIC DNA]</scope>
    <source>
        <strain evidence="7">cv. Old Blush</strain>
    </source>
</reference>
<dbReference type="InterPro" id="IPR037119">
    <property type="entry name" value="Haem_oxidase_HugZ-like_sf"/>
</dbReference>